<gene>
    <name evidence="5" type="ORF">WMO45_06770</name>
</gene>
<protein>
    <submittedName>
        <fullName evidence="5">GntR family transcriptional regulator</fullName>
    </submittedName>
</protein>
<dbReference type="InterPro" id="IPR036390">
    <property type="entry name" value="WH_DNA-bd_sf"/>
</dbReference>
<dbReference type="Pfam" id="PF07729">
    <property type="entry name" value="FCD"/>
    <property type="match status" value="1"/>
</dbReference>
<feature type="domain" description="HTH gntR-type" evidence="4">
    <location>
        <begin position="5"/>
        <end position="72"/>
    </location>
</feature>
<dbReference type="InterPro" id="IPR011711">
    <property type="entry name" value="GntR_C"/>
</dbReference>
<dbReference type="Pfam" id="PF00392">
    <property type="entry name" value="GntR"/>
    <property type="match status" value="1"/>
</dbReference>
<dbReference type="PANTHER" id="PTHR43537">
    <property type="entry name" value="TRANSCRIPTIONAL REGULATOR, GNTR FAMILY"/>
    <property type="match status" value="1"/>
</dbReference>
<evidence type="ECO:0000256" key="2">
    <source>
        <dbReference type="ARBA" id="ARBA00023125"/>
    </source>
</evidence>
<dbReference type="PROSITE" id="PS50949">
    <property type="entry name" value="HTH_GNTR"/>
    <property type="match status" value="1"/>
</dbReference>
<evidence type="ECO:0000313" key="5">
    <source>
        <dbReference type="EMBL" id="MEQ2456222.1"/>
    </source>
</evidence>
<evidence type="ECO:0000256" key="1">
    <source>
        <dbReference type="ARBA" id="ARBA00023015"/>
    </source>
</evidence>
<keyword evidence="1" id="KW-0805">Transcription regulation</keyword>
<dbReference type="Gene3D" id="1.10.10.10">
    <property type="entry name" value="Winged helix-like DNA-binding domain superfamily/Winged helix DNA-binding domain"/>
    <property type="match status" value="1"/>
</dbReference>
<evidence type="ECO:0000313" key="6">
    <source>
        <dbReference type="Proteomes" id="UP001440599"/>
    </source>
</evidence>
<dbReference type="RefSeq" id="WP_349139809.1">
    <property type="nucleotide sequence ID" value="NZ_JBBMFT010000003.1"/>
</dbReference>
<dbReference type="InterPro" id="IPR000524">
    <property type="entry name" value="Tscrpt_reg_HTH_GntR"/>
</dbReference>
<evidence type="ECO:0000256" key="3">
    <source>
        <dbReference type="ARBA" id="ARBA00023163"/>
    </source>
</evidence>
<dbReference type="Gene3D" id="1.20.120.530">
    <property type="entry name" value="GntR ligand-binding domain-like"/>
    <property type="match status" value="1"/>
</dbReference>
<accession>A0ABV1EQP4</accession>
<dbReference type="EMBL" id="JBBMFT010000003">
    <property type="protein sequence ID" value="MEQ2456222.1"/>
    <property type="molecule type" value="Genomic_DNA"/>
</dbReference>
<organism evidence="5 6">
    <name type="scientific">Flavonifractor hominis</name>
    <dbReference type="NCBI Taxonomy" id="3133178"/>
    <lineage>
        <taxon>Bacteria</taxon>
        <taxon>Bacillati</taxon>
        <taxon>Bacillota</taxon>
        <taxon>Clostridia</taxon>
        <taxon>Eubacteriales</taxon>
        <taxon>Oscillospiraceae</taxon>
        <taxon>Flavonifractor</taxon>
    </lineage>
</organism>
<keyword evidence="2" id="KW-0238">DNA-binding</keyword>
<reference evidence="5 6" key="1">
    <citation type="submission" date="2024-03" db="EMBL/GenBank/DDBJ databases">
        <title>Human intestinal bacterial collection.</title>
        <authorList>
            <person name="Pauvert C."/>
            <person name="Hitch T.C.A."/>
            <person name="Clavel T."/>
        </authorList>
    </citation>
    <scope>NUCLEOTIDE SEQUENCE [LARGE SCALE GENOMIC DNA]</scope>
    <source>
        <strain evidence="5 6">CLA-AP-H34</strain>
    </source>
</reference>
<sequence length="236" mass="27620">MRGNVSVQDQVYYILRKNILDLTLEPATSMSTQELADKLKVSRTPVREALIRLQKDGLVIVLPQRETIVSRINLKRVKQEHSMRRRLETSVLETFMEQKKEEQMAQMEEVIDKQRGICGENQHGQMLEYDDEFHSLLFQFAGEAFIWDVLKQISTHYYRVRLLNLKVDGVPPELIHQHQELLDAMRKGTLADVRPLLDAHLNRVEQEIIGLRQIFPNFFEDREASPGNVFEYGLFD</sequence>
<evidence type="ECO:0000259" key="4">
    <source>
        <dbReference type="PROSITE" id="PS50949"/>
    </source>
</evidence>
<dbReference type="SMART" id="SM00345">
    <property type="entry name" value="HTH_GNTR"/>
    <property type="match status" value="1"/>
</dbReference>
<name>A0ABV1EQP4_9FIRM</name>
<dbReference type="SUPFAM" id="SSF46785">
    <property type="entry name" value="Winged helix' DNA-binding domain"/>
    <property type="match status" value="1"/>
</dbReference>
<dbReference type="PANTHER" id="PTHR43537:SF51">
    <property type="entry name" value="HTH-TYPE TRANSCRIPTIONAL REGULATOR LGOR-RELATED"/>
    <property type="match status" value="1"/>
</dbReference>
<keyword evidence="3" id="KW-0804">Transcription</keyword>
<dbReference type="Proteomes" id="UP001440599">
    <property type="component" value="Unassembled WGS sequence"/>
</dbReference>
<dbReference type="PRINTS" id="PR00035">
    <property type="entry name" value="HTHGNTR"/>
</dbReference>
<keyword evidence="6" id="KW-1185">Reference proteome</keyword>
<dbReference type="CDD" id="cd07377">
    <property type="entry name" value="WHTH_GntR"/>
    <property type="match status" value="1"/>
</dbReference>
<comment type="caution">
    <text evidence="5">The sequence shown here is derived from an EMBL/GenBank/DDBJ whole genome shotgun (WGS) entry which is preliminary data.</text>
</comment>
<dbReference type="InterPro" id="IPR008920">
    <property type="entry name" value="TF_FadR/GntR_C"/>
</dbReference>
<proteinExistence type="predicted"/>
<dbReference type="InterPro" id="IPR036388">
    <property type="entry name" value="WH-like_DNA-bd_sf"/>
</dbReference>
<dbReference type="SUPFAM" id="SSF48008">
    <property type="entry name" value="GntR ligand-binding domain-like"/>
    <property type="match status" value="1"/>
</dbReference>